<feature type="compositionally biased region" description="Basic and acidic residues" evidence="1">
    <location>
        <begin position="854"/>
        <end position="870"/>
    </location>
</feature>
<feature type="compositionally biased region" description="Low complexity" evidence="1">
    <location>
        <begin position="588"/>
        <end position="600"/>
    </location>
</feature>
<dbReference type="STRING" id="4529.A0A0E0QNL5"/>
<reference evidence="3" key="1">
    <citation type="submission" date="2013-06" db="EMBL/GenBank/DDBJ databases">
        <authorList>
            <person name="Zhao Q."/>
        </authorList>
    </citation>
    <scope>NUCLEOTIDE SEQUENCE</scope>
    <source>
        <strain evidence="3">cv. W1943</strain>
    </source>
</reference>
<dbReference type="OMA" id="LYEESRW"/>
<evidence type="ECO:0000256" key="1">
    <source>
        <dbReference type="SAM" id="MobiDB-lite"/>
    </source>
</evidence>
<organism evidence="2 3">
    <name type="scientific">Oryza rufipogon</name>
    <name type="common">Brownbeard rice</name>
    <name type="synonym">Asian wild rice</name>
    <dbReference type="NCBI Taxonomy" id="4529"/>
    <lineage>
        <taxon>Eukaryota</taxon>
        <taxon>Viridiplantae</taxon>
        <taxon>Streptophyta</taxon>
        <taxon>Embryophyta</taxon>
        <taxon>Tracheophyta</taxon>
        <taxon>Spermatophyta</taxon>
        <taxon>Magnoliopsida</taxon>
        <taxon>Liliopsida</taxon>
        <taxon>Poales</taxon>
        <taxon>Poaceae</taxon>
        <taxon>BOP clade</taxon>
        <taxon>Oryzoideae</taxon>
        <taxon>Oryzeae</taxon>
        <taxon>Oryzinae</taxon>
        <taxon>Oryza</taxon>
    </lineage>
</organism>
<feature type="compositionally biased region" description="Low complexity" evidence="1">
    <location>
        <begin position="771"/>
        <end position="788"/>
    </location>
</feature>
<feature type="region of interest" description="Disordered" evidence="1">
    <location>
        <begin position="768"/>
        <end position="806"/>
    </location>
</feature>
<feature type="compositionally biased region" description="Low complexity" evidence="1">
    <location>
        <begin position="683"/>
        <end position="710"/>
    </location>
</feature>
<feature type="region of interest" description="Disordered" evidence="1">
    <location>
        <begin position="680"/>
        <end position="719"/>
    </location>
</feature>
<protein>
    <submittedName>
        <fullName evidence="2">Uncharacterized protein</fullName>
    </submittedName>
</protein>
<proteinExistence type="predicted"/>
<dbReference type="HOGENOM" id="CLU_016558_0_0_1"/>
<feature type="region of interest" description="Disordered" evidence="1">
    <location>
        <begin position="844"/>
        <end position="916"/>
    </location>
</feature>
<name>A0A0E0QNL5_ORYRU</name>
<evidence type="ECO:0000313" key="3">
    <source>
        <dbReference type="Proteomes" id="UP000008022"/>
    </source>
</evidence>
<accession>A0A0E0QNL5</accession>
<keyword evidence="3" id="KW-1185">Reference proteome</keyword>
<feature type="region of interest" description="Disordered" evidence="1">
    <location>
        <begin position="307"/>
        <end position="344"/>
    </location>
</feature>
<feature type="region of interest" description="Disordered" evidence="1">
    <location>
        <begin position="1"/>
        <end position="30"/>
    </location>
</feature>
<dbReference type="EnsemblPlants" id="ORUFI09G02630.1">
    <property type="protein sequence ID" value="ORUFI09G02630.1"/>
    <property type="gene ID" value="ORUFI09G02630"/>
</dbReference>
<feature type="region of interest" description="Disordered" evidence="1">
    <location>
        <begin position="214"/>
        <end position="249"/>
    </location>
</feature>
<feature type="compositionally biased region" description="Pro residues" evidence="1">
    <location>
        <begin position="885"/>
        <end position="894"/>
    </location>
</feature>
<dbReference type="Gramene" id="ORUFI09G02630.1">
    <property type="protein sequence ID" value="ORUFI09G02630.1"/>
    <property type="gene ID" value="ORUFI09G02630"/>
</dbReference>
<reference evidence="2" key="2">
    <citation type="submission" date="2015-06" db="UniProtKB">
        <authorList>
            <consortium name="EnsemblPlants"/>
        </authorList>
    </citation>
    <scope>IDENTIFICATION</scope>
</reference>
<dbReference type="Proteomes" id="UP000008022">
    <property type="component" value="Unassembled WGS sequence"/>
</dbReference>
<feature type="region of interest" description="Disordered" evidence="1">
    <location>
        <begin position="579"/>
        <end position="613"/>
    </location>
</feature>
<sequence>MGDTDLSTMGDANENLAQQGDANGNPAHQGLPPRHLIIPYSVAAAMANRPIRLASQARLLSGGGGAAAQQPPTQRAIAAQRHQPSRGPWSRIVPSLLPDGKSYHIIDTSFTSEEAFVPAPPLPLLVSAARRLAAPSPQPIATIAWWTVSLTTGRYRFGYGFGGANSSSTALRTPAAPTTTWRPTPLLLLPAPPVPAPLVPAPSALASPLVAPRGGRTVSPTTSNYHFGDGGTSSSTATPLTPAGHSTPPEPVPFVPVPLGLTMSPTTAHYKFSYGGASSSSATPRAPTAPLALRAPAPHLRVPRVLSPPTPTPPALATHVPTPPAPAPPVATPPTPTTLVPTLPVTAPPADVPLGFTVSPTITRYSFDYDGASGGSRIDSLGASSSTATPRVRTTSLALRAPAPHLRVPRIPAPPVPTPLASTPPIPTPPALAPPADVPPGFTLSPTTTRYNFSYGGASSSSTMPRAATAPLALRAPAPHLRVSRLPPPLVPTPPAPAPPVATPPMPTTPVPTPPMTAPPADVLPGFNVSPTTTHYSFGYGGASLSSAMPRAAIAPLALRGPAPHLRVSRMPAPPIPLSPAPAPPVTTPSTPSPVVHEPPMTTPPATAPSMAAPTAASHGLTVPSAVPCTSSVLRALAPHLRALRVSVPRPRALSASAPPASAPHGWTVSVATGRYSFGNSGASSSSTAPRAPTTPLALHAPAPHLRAPPASAPPPAAPPGWTMPPTTGRYSFSYGGVSLSYATQRAPIAPLPLRSPAPHLRARRVPTAPPAAATPRAPTPPAAAAAPAAPPTPPSGLPSWPVLVRPPTGPARARLAPAAPAEIFEEYLVQRRTIEATVDQRTGGPMFAVAGGGRDRAEREAKEARERCKNRMHKRKATAAAPAQQPPPPPQPADAPGSSGGGSKKRGGGRKEKQA</sequence>
<feature type="compositionally biased region" description="Pro residues" evidence="1">
    <location>
        <begin position="321"/>
        <end position="336"/>
    </location>
</feature>
<evidence type="ECO:0000313" key="2">
    <source>
        <dbReference type="EnsemblPlants" id="ORUFI09G02630.1"/>
    </source>
</evidence>
<feature type="compositionally biased region" description="Low complexity" evidence="1">
    <location>
        <begin position="232"/>
        <end position="244"/>
    </location>
</feature>
<dbReference type="AlphaFoldDB" id="A0A0E0QNL5"/>